<name>A0A9P0TXH5_PIEBR</name>
<organism evidence="7 8">
    <name type="scientific">Pieris brassicae</name>
    <name type="common">White butterfly</name>
    <name type="synonym">Large white butterfly</name>
    <dbReference type="NCBI Taxonomy" id="7116"/>
    <lineage>
        <taxon>Eukaryota</taxon>
        <taxon>Metazoa</taxon>
        <taxon>Ecdysozoa</taxon>
        <taxon>Arthropoda</taxon>
        <taxon>Hexapoda</taxon>
        <taxon>Insecta</taxon>
        <taxon>Pterygota</taxon>
        <taxon>Neoptera</taxon>
        <taxon>Endopterygota</taxon>
        <taxon>Lepidoptera</taxon>
        <taxon>Glossata</taxon>
        <taxon>Ditrysia</taxon>
        <taxon>Papilionoidea</taxon>
        <taxon>Pieridae</taxon>
        <taxon>Pierinae</taxon>
        <taxon>Pieris</taxon>
    </lineage>
</organism>
<dbReference type="AlphaFoldDB" id="A0A9P0TXH5"/>
<accession>A0A9P0TXH5</accession>
<dbReference type="GO" id="GO:0003735">
    <property type="term" value="F:structural constituent of ribosome"/>
    <property type="evidence" value="ECO:0007669"/>
    <property type="project" value="InterPro"/>
</dbReference>
<dbReference type="InterPro" id="IPR000530">
    <property type="entry name" value="Ribosomal_eS12"/>
</dbReference>
<keyword evidence="3 4" id="KW-0687">Ribonucleoprotein</keyword>
<dbReference type="Pfam" id="PF01248">
    <property type="entry name" value="Ribosomal_L7Ae"/>
    <property type="match status" value="1"/>
</dbReference>
<proteinExistence type="inferred from homology"/>
<evidence type="ECO:0000313" key="8">
    <source>
        <dbReference type="Proteomes" id="UP001152562"/>
    </source>
</evidence>
<feature type="region of interest" description="Disordered" evidence="5">
    <location>
        <begin position="13"/>
        <end position="43"/>
    </location>
</feature>
<dbReference type="GO" id="GO:1990904">
    <property type="term" value="C:ribonucleoprotein complex"/>
    <property type="evidence" value="ECO:0007669"/>
    <property type="project" value="UniProtKB-KW"/>
</dbReference>
<sequence length="144" mass="16299">MDECVFACENVKRRGSPTNSGDSRKKQRWKRQEANVPDQGDARRSWRARYRYERGGKNRPSEELVVILFLKTALIHGGLVHGLHEAAKALDKRLAVLCVFAEIGDEDAFKKLFQALCNEHQIPLVKVDNNGIHGDWAGLCKIES</sequence>
<comment type="caution">
    <text evidence="7">The sequence shown here is derived from an EMBL/GenBank/DDBJ whole genome shotgun (WGS) entry which is preliminary data.</text>
</comment>
<dbReference type="Gene3D" id="3.30.1330.30">
    <property type="match status" value="1"/>
</dbReference>
<dbReference type="SUPFAM" id="SSF55315">
    <property type="entry name" value="L30e-like"/>
    <property type="match status" value="1"/>
</dbReference>
<evidence type="ECO:0000256" key="5">
    <source>
        <dbReference type="SAM" id="MobiDB-lite"/>
    </source>
</evidence>
<evidence type="ECO:0000256" key="3">
    <source>
        <dbReference type="ARBA" id="ARBA00023274"/>
    </source>
</evidence>
<keyword evidence="2 4" id="KW-0689">Ribosomal protein</keyword>
<comment type="similarity">
    <text evidence="1 4">Belongs to the eukaryotic ribosomal protein eS12 family.</text>
</comment>
<gene>
    <name evidence="7" type="ORF">PIBRA_LOCUS13565</name>
</gene>
<reference evidence="7" key="1">
    <citation type="submission" date="2022-05" db="EMBL/GenBank/DDBJ databases">
        <authorList>
            <person name="Okamura Y."/>
        </authorList>
    </citation>
    <scope>NUCLEOTIDE SEQUENCE</scope>
</reference>
<evidence type="ECO:0000313" key="7">
    <source>
        <dbReference type="EMBL" id="CAH4037957.1"/>
    </source>
</evidence>
<feature type="domain" description="Ribosomal protein eL8/eL30/eS12/Gadd45" evidence="6">
    <location>
        <begin position="70"/>
        <end position="142"/>
    </location>
</feature>
<dbReference type="PANTHER" id="PTHR11843">
    <property type="entry name" value="40S RIBOSOMAL PROTEIN S12"/>
    <property type="match status" value="1"/>
</dbReference>
<evidence type="ECO:0000256" key="4">
    <source>
        <dbReference type="RuleBase" id="RU000670"/>
    </source>
</evidence>
<dbReference type="GO" id="GO:0005840">
    <property type="term" value="C:ribosome"/>
    <property type="evidence" value="ECO:0007669"/>
    <property type="project" value="UniProtKB-KW"/>
</dbReference>
<dbReference type="InterPro" id="IPR004038">
    <property type="entry name" value="Ribosomal_eL8/eL30/eS12/Gad45"/>
</dbReference>
<dbReference type="Proteomes" id="UP001152562">
    <property type="component" value="Unassembled WGS sequence"/>
</dbReference>
<evidence type="ECO:0000259" key="6">
    <source>
        <dbReference type="Pfam" id="PF01248"/>
    </source>
</evidence>
<protein>
    <recommendedName>
        <fullName evidence="4">40S ribosomal protein S12</fullName>
    </recommendedName>
</protein>
<dbReference type="PRINTS" id="PR00972">
    <property type="entry name" value="RIBSOMALS12E"/>
</dbReference>
<dbReference type="EMBL" id="CALOZG010000085">
    <property type="protein sequence ID" value="CAH4037957.1"/>
    <property type="molecule type" value="Genomic_DNA"/>
</dbReference>
<keyword evidence="8" id="KW-1185">Reference proteome</keyword>
<evidence type="ECO:0000256" key="1">
    <source>
        <dbReference type="ARBA" id="ARBA00005824"/>
    </source>
</evidence>
<evidence type="ECO:0000256" key="2">
    <source>
        <dbReference type="ARBA" id="ARBA00022980"/>
    </source>
</evidence>
<dbReference type="GO" id="GO:0006412">
    <property type="term" value="P:translation"/>
    <property type="evidence" value="ECO:0007669"/>
    <property type="project" value="InterPro"/>
</dbReference>
<dbReference type="InterPro" id="IPR029064">
    <property type="entry name" value="Ribosomal_eL30-like_sf"/>
</dbReference>